<evidence type="ECO:0000256" key="1">
    <source>
        <dbReference type="SAM" id="Phobius"/>
    </source>
</evidence>
<evidence type="ECO:0000313" key="3">
    <source>
        <dbReference type="Proteomes" id="UP000179164"/>
    </source>
</evidence>
<keyword evidence="1" id="KW-0812">Transmembrane</keyword>
<feature type="transmembrane region" description="Helical" evidence="1">
    <location>
        <begin position="228"/>
        <end position="251"/>
    </location>
</feature>
<feature type="transmembrane region" description="Helical" evidence="1">
    <location>
        <begin position="165"/>
        <end position="183"/>
    </location>
</feature>
<sequence>MQALLFLFLPLIVQLAILYFLSQATERMVMRWLGRGWYLATQWPGVIVHELSHLVGCLVTFTRVHEVKLFAPSNETLGYVSHSETHNPIKNVVISIAPLFGVTFIMWLLVKFFMPALYVDIIDPMKAALTNIDSFQHAFSTLGETTKIYLQYFDTLLENIDFGDWKTYIFLYFMVTLACHAAPSSVDMKHALGGIIGLMVLFGIIFFIGNLAGVDILRQISVWASYPILFLSALLSYGVLFSSVGLIVLLIPGSMTRLVKKPIV</sequence>
<keyword evidence="1" id="KW-0472">Membrane</keyword>
<comment type="caution">
    <text evidence="2">The sequence shown here is derived from an EMBL/GenBank/DDBJ whole genome shotgun (WGS) entry which is preliminary data.</text>
</comment>
<gene>
    <name evidence="2" type="ORF">A2898_04910</name>
</gene>
<feature type="transmembrane region" description="Helical" evidence="1">
    <location>
        <begin position="190"/>
        <end position="208"/>
    </location>
</feature>
<name>A0A1G2B126_9BACT</name>
<proteinExistence type="predicted"/>
<feature type="transmembrane region" description="Helical" evidence="1">
    <location>
        <begin position="92"/>
        <end position="110"/>
    </location>
</feature>
<accession>A0A1G2B126</accession>
<reference evidence="2 3" key="1">
    <citation type="journal article" date="2016" name="Nat. Commun.">
        <title>Thousands of microbial genomes shed light on interconnected biogeochemical processes in an aquifer system.</title>
        <authorList>
            <person name="Anantharaman K."/>
            <person name="Brown C.T."/>
            <person name="Hug L.A."/>
            <person name="Sharon I."/>
            <person name="Castelle C.J."/>
            <person name="Probst A.J."/>
            <person name="Thomas B.C."/>
            <person name="Singh A."/>
            <person name="Wilkins M.J."/>
            <person name="Karaoz U."/>
            <person name="Brodie E.L."/>
            <person name="Williams K.H."/>
            <person name="Hubbard S.S."/>
            <person name="Banfield J.F."/>
        </authorList>
    </citation>
    <scope>NUCLEOTIDE SEQUENCE [LARGE SCALE GENOMIC DNA]</scope>
</reference>
<organism evidence="2 3">
    <name type="scientific">Candidatus Kerfeldbacteria bacterium RIFCSPLOWO2_01_FULL_48_11</name>
    <dbReference type="NCBI Taxonomy" id="1798543"/>
    <lineage>
        <taxon>Bacteria</taxon>
        <taxon>Candidatus Kerfeldiibacteriota</taxon>
    </lineage>
</organism>
<dbReference type="STRING" id="1798543.A2898_04910"/>
<evidence type="ECO:0000313" key="2">
    <source>
        <dbReference type="EMBL" id="OGY82893.1"/>
    </source>
</evidence>
<keyword evidence="1" id="KW-1133">Transmembrane helix</keyword>
<protein>
    <submittedName>
        <fullName evidence="2">Uncharacterized protein</fullName>
    </submittedName>
</protein>
<dbReference type="AlphaFoldDB" id="A0A1G2B126"/>
<dbReference type="EMBL" id="MHKE01000017">
    <property type="protein sequence ID" value="OGY82893.1"/>
    <property type="molecule type" value="Genomic_DNA"/>
</dbReference>
<dbReference type="Proteomes" id="UP000179164">
    <property type="component" value="Unassembled WGS sequence"/>
</dbReference>